<dbReference type="OrthoDB" id="112452at2759"/>
<evidence type="ECO:0000313" key="3">
    <source>
        <dbReference type="Proteomes" id="UP000237271"/>
    </source>
</evidence>
<organism evidence="2 3">
    <name type="scientific">Phytophthora palmivora</name>
    <dbReference type="NCBI Taxonomy" id="4796"/>
    <lineage>
        <taxon>Eukaryota</taxon>
        <taxon>Sar</taxon>
        <taxon>Stramenopiles</taxon>
        <taxon>Oomycota</taxon>
        <taxon>Peronosporomycetes</taxon>
        <taxon>Peronosporales</taxon>
        <taxon>Peronosporaceae</taxon>
        <taxon>Phytophthora</taxon>
    </lineage>
</organism>
<keyword evidence="1" id="KW-0732">Signal</keyword>
<reference evidence="2 3" key="1">
    <citation type="journal article" date="2017" name="Genome Biol. Evol.">
        <title>Phytophthora megakarya and P. palmivora, closely related causal agents of cacao black pod rot, underwent increases in genome sizes and gene numbers by different mechanisms.</title>
        <authorList>
            <person name="Ali S.S."/>
            <person name="Shao J."/>
            <person name="Lary D.J."/>
            <person name="Kronmiller B."/>
            <person name="Shen D."/>
            <person name="Strem M.D."/>
            <person name="Amoako-Attah I."/>
            <person name="Akrofi A.Y."/>
            <person name="Begoude B.A."/>
            <person name="Ten Hoopen G.M."/>
            <person name="Coulibaly K."/>
            <person name="Kebe B.I."/>
            <person name="Melnick R.L."/>
            <person name="Guiltinan M.J."/>
            <person name="Tyler B.M."/>
            <person name="Meinhardt L.W."/>
            <person name="Bailey B.A."/>
        </authorList>
    </citation>
    <scope>NUCLEOTIDE SEQUENCE [LARGE SCALE GENOMIC DNA]</scope>
    <source>
        <strain evidence="3">sbr112.9</strain>
    </source>
</reference>
<protein>
    <submittedName>
        <fullName evidence="2">Uncharacterized protein</fullName>
    </submittedName>
</protein>
<keyword evidence="3" id="KW-1185">Reference proteome</keyword>
<gene>
    <name evidence="2" type="ORF">PHPALM_28457</name>
</gene>
<accession>A0A2P4XA26</accession>
<evidence type="ECO:0000256" key="1">
    <source>
        <dbReference type="SAM" id="SignalP"/>
    </source>
</evidence>
<feature type="chain" id="PRO_5015190353" evidence="1">
    <location>
        <begin position="25"/>
        <end position="171"/>
    </location>
</feature>
<sequence length="171" mass="18684">MPPAYVIAVYLCVISTIFSGSARANGIISKINGNVTIYSGIYYNNRLLTINVRFPNQCYNIDCNFLDNKLESARWDGLPTTGIAGKAYIVFYEDFGCKGHQTPITLPHFGGIRDFDVQKVKGQISAFMIKSQLETVDNGFSNVCSWTGANVVGGYVSQDDSLSMVVNPATS</sequence>
<dbReference type="EMBL" id="NCKW01015583">
    <property type="protein sequence ID" value="POM62395.1"/>
    <property type="molecule type" value="Genomic_DNA"/>
</dbReference>
<comment type="caution">
    <text evidence="2">The sequence shown here is derived from an EMBL/GenBank/DDBJ whole genome shotgun (WGS) entry which is preliminary data.</text>
</comment>
<dbReference type="Proteomes" id="UP000237271">
    <property type="component" value="Unassembled WGS sequence"/>
</dbReference>
<evidence type="ECO:0000313" key="2">
    <source>
        <dbReference type="EMBL" id="POM62395.1"/>
    </source>
</evidence>
<proteinExistence type="predicted"/>
<dbReference type="AlphaFoldDB" id="A0A2P4XA26"/>
<feature type="signal peptide" evidence="1">
    <location>
        <begin position="1"/>
        <end position="24"/>
    </location>
</feature>
<name>A0A2P4XA26_9STRA</name>